<dbReference type="OrthoDB" id="1938591at2759"/>
<dbReference type="eggNOG" id="ENOG502QVAG">
    <property type="taxonomic scope" value="Eukaryota"/>
</dbReference>
<sequence length="487" mass="55463">MMCVEDEGFMLMDSKESEFASVNHRAKLHDDGDLNGGSDLLVSSSSGGEQRAGARKRKHYEIVINQDSINLDQKKSNRSVSSSSYEKGCVVAKSGSQTSINDDDDDDNVTILDKKVFNEVCRSKRTQSSFLGMLKWLTEIAENPCASGLITLPDKSKWKSYGNEVLWKQVLLAREAIFHRWDDGKDMGPETSQRNQKTDLRTYDDNIGSSYNLRERSKSNHKASPGEQLMQVQAFSESFSLSGQSNVDKSPTIGMSRMGYDAGEDATPNFSTVDLLSRDYNRKVPLGYQYQAVMPVWNGISSESDSKWLGTKVWPLNETEKRTIIERDPIGKGRQDSCGCPVLGSTECVRFHIAEKRLKLKIELGSAFYRWNFHKMGEEVRLSWTEEERKKFTTIMKMNSLSEDKCFWDQIFRVFPRKSREELVSYYFNVFLLHRRGCQNRESLSDINSDDDEAETNLAVKWGGRHETKSTSSIFYSPTKSHANNKK</sequence>
<dbReference type="PANTHER" id="PTHR46410:SF18">
    <property type="entry name" value="AT-RICH INTERACTIVE DOMAIN-CONTAINING PROTEIN 2"/>
    <property type="match status" value="1"/>
</dbReference>
<dbReference type="Gramene" id="KCW71584">
    <property type="protein sequence ID" value="KCW71584"/>
    <property type="gene ID" value="EUGRSUZ_E00117"/>
</dbReference>
<dbReference type="InParanoid" id="A0A059C039"/>
<evidence type="ECO:0008006" key="3">
    <source>
        <dbReference type="Google" id="ProtNLM"/>
    </source>
</evidence>
<dbReference type="InterPro" id="IPR001005">
    <property type="entry name" value="SANT/Myb"/>
</dbReference>
<evidence type="ECO:0000256" key="1">
    <source>
        <dbReference type="SAM" id="MobiDB-lite"/>
    </source>
</evidence>
<dbReference type="FunCoup" id="A0A059C039">
    <property type="interactions" value="106"/>
</dbReference>
<dbReference type="STRING" id="71139.A0A059C039"/>
<feature type="region of interest" description="Disordered" evidence="1">
    <location>
        <begin position="184"/>
        <end position="226"/>
    </location>
</feature>
<dbReference type="EMBL" id="KK198757">
    <property type="protein sequence ID" value="KCW71584.1"/>
    <property type="molecule type" value="Genomic_DNA"/>
</dbReference>
<organism evidence="2">
    <name type="scientific">Eucalyptus grandis</name>
    <name type="common">Flooded gum</name>
    <dbReference type="NCBI Taxonomy" id="71139"/>
    <lineage>
        <taxon>Eukaryota</taxon>
        <taxon>Viridiplantae</taxon>
        <taxon>Streptophyta</taxon>
        <taxon>Embryophyta</taxon>
        <taxon>Tracheophyta</taxon>
        <taxon>Spermatophyta</taxon>
        <taxon>Magnoliopsida</taxon>
        <taxon>eudicotyledons</taxon>
        <taxon>Gunneridae</taxon>
        <taxon>Pentapetalae</taxon>
        <taxon>rosids</taxon>
        <taxon>malvids</taxon>
        <taxon>Myrtales</taxon>
        <taxon>Myrtaceae</taxon>
        <taxon>Myrtoideae</taxon>
        <taxon>Eucalypteae</taxon>
        <taxon>Eucalyptus</taxon>
    </lineage>
</organism>
<dbReference type="AlphaFoldDB" id="A0A059C039"/>
<feature type="compositionally biased region" description="Low complexity" evidence="1">
    <location>
        <begin position="36"/>
        <end position="48"/>
    </location>
</feature>
<proteinExistence type="predicted"/>
<dbReference type="OMA" id="TQIWPLD"/>
<dbReference type="CDD" id="cd00167">
    <property type="entry name" value="SANT"/>
    <property type="match status" value="1"/>
</dbReference>
<dbReference type="PANTHER" id="PTHR46410">
    <property type="entry name" value="AT-RICH INTERACTIVE DOMAIN-CONTAINING PROTEIN 2"/>
    <property type="match status" value="1"/>
</dbReference>
<feature type="compositionally biased region" description="Polar residues" evidence="1">
    <location>
        <begin position="470"/>
        <end position="487"/>
    </location>
</feature>
<evidence type="ECO:0000313" key="2">
    <source>
        <dbReference type="EMBL" id="KCW71584.1"/>
    </source>
</evidence>
<name>A0A059C039_EUCGR</name>
<feature type="region of interest" description="Disordered" evidence="1">
    <location>
        <begin position="465"/>
        <end position="487"/>
    </location>
</feature>
<dbReference type="KEGG" id="egr:104443428"/>
<gene>
    <name evidence="2" type="ORF">EUGRSUZ_E00117</name>
</gene>
<protein>
    <recommendedName>
        <fullName evidence="3">ELM2 domain-containing protein</fullName>
    </recommendedName>
</protein>
<feature type="region of interest" description="Disordered" evidence="1">
    <location>
        <begin position="28"/>
        <end position="57"/>
    </location>
</feature>
<reference evidence="2" key="1">
    <citation type="submission" date="2013-07" db="EMBL/GenBank/DDBJ databases">
        <title>The genome of Eucalyptus grandis.</title>
        <authorList>
            <person name="Schmutz J."/>
            <person name="Hayes R."/>
            <person name="Myburg A."/>
            <person name="Tuskan G."/>
            <person name="Grattapaglia D."/>
            <person name="Rokhsar D.S."/>
        </authorList>
    </citation>
    <scope>NUCLEOTIDE SEQUENCE</scope>
    <source>
        <tissue evidence="2">Leaf extractions</tissue>
    </source>
</reference>
<accession>A0A059C039</accession>